<comment type="caution">
    <text evidence="1">The sequence shown here is derived from an EMBL/GenBank/DDBJ whole genome shotgun (WGS) entry which is preliminary data.</text>
</comment>
<dbReference type="EMBL" id="CABFNO020001564">
    <property type="protein sequence ID" value="CAH0003528.1"/>
    <property type="molecule type" value="Genomic_DNA"/>
</dbReference>
<evidence type="ECO:0000313" key="2">
    <source>
        <dbReference type="Proteomes" id="UP000754883"/>
    </source>
</evidence>
<reference evidence="1" key="1">
    <citation type="submission" date="2021-10" db="EMBL/GenBank/DDBJ databases">
        <authorList>
            <person name="Piombo E."/>
        </authorList>
    </citation>
    <scope>NUCLEOTIDE SEQUENCE</scope>
</reference>
<dbReference type="AlphaFoldDB" id="A0A9N9Y821"/>
<dbReference type="Proteomes" id="UP000754883">
    <property type="component" value="Unassembled WGS sequence"/>
</dbReference>
<keyword evidence="2" id="KW-1185">Reference proteome</keyword>
<gene>
    <name evidence="1" type="ORF">CBYS24578_00014686</name>
</gene>
<proteinExistence type="predicted"/>
<name>A0A9N9Y821_9HYPO</name>
<sequence length="31" mass="3550">MEEEAGKPHGGHFYAKNHMVITPNLFQTTTY</sequence>
<protein>
    <submittedName>
        <fullName evidence="1">Uncharacterized protein</fullName>
    </submittedName>
</protein>
<accession>A0A9N9Y821</accession>
<organism evidence="1 2">
    <name type="scientific">Clonostachys byssicola</name>
    <dbReference type="NCBI Taxonomy" id="160290"/>
    <lineage>
        <taxon>Eukaryota</taxon>
        <taxon>Fungi</taxon>
        <taxon>Dikarya</taxon>
        <taxon>Ascomycota</taxon>
        <taxon>Pezizomycotina</taxon>
        <taxon>Sordariomycetes</taxon>
        <taxon>Hypocreomycetidae</taxon>
        <taxon>Hypocreales</taxon>
        <taxon>Bionectriaceae</taxon>
        <taxon>Clonostachys</taxon>
    </lineage>
</organism>
<evidence type="ECO:0000313" key="1">
    <source>
        <dbReference type="EMBL" id="CAH0003528.1"/>
    </source>
</evidence>